<gene>
    <name evidence="2" type="ORF">ANE_LOCUS9230</name>
</gene>
<keyword evidence="3" id="KW-1185">Reference proteome</keyword>
<evidence type="ECO:0000313" key="2">
    <source>
        <dbReference type="EMBL" id="VVA98785.1"/>
    </source>
</evidence>
<protein>
    <submittedName>
        <fullName evidence="2">Uncharacterized protein</fullName>
    </submittedName>
</protein>
<evidence type="ECO:0000256" key="1">
    <source>
        <dbReference type="SAM" id="MobiDB-lite"/>
    </source>
</evidence>
<name>A0A565BC76_9BRAS</name>
<sequence>MVEDVPTEDAPEGRCDRRRYLDPGTPGRSGPYRLHGFLGRSRDTRLIGGLSCGSSCTQSKLI</sequence>
<dbReference type="EMBL" id="CABITT030000003">
    <property type="protein sequence ID" value="VVA98785.1"/>
    <property type="molecule type" value="Genomic_DNA"/>
</dbReference>
<comment type="caution">
    <text evidence="2">The sequence shown here is derived from an EMBL/GenBank/DDBJ whole genome shotgun (WGS) entry which is preliminary data.</text>
</comment>
<dbReference type="Proteomes" id="UP000489600">
    <property type="component" value="Unassembled WGS sequence"/>
</dbReference>
<feature type="compositionally biased region" description="Basic and acidic residues" evidence="1">
    <location>
        <begin position="11"/>
        <end position="21"/>
    </location>
</feature>
<feature type="region of interest" description="Disordered" evidence="1">
    <location>
        <begin position="1"/>
        <end position="36"/>
    </location>
</feature>
<reference evidence="2" key="1">
    <citation type="submission" date="2019-07" db="EMBL/GenBank/DDBJ databases">
        <authorList>
            <person name="Dittberner H."/>
        </authorList>
    </citation>
    <scope>NUCLEOTIDE SEQUENCE [LARGE SCALE GENOMIC DNA]</scope>
</reference>
<evidence type="ECO:0000313" key="3">
    <source>
        <dbReference type="Proteomes" id="UP000489600"/>
    </source>
</evidence>
<feature type="compositionally biased region" description="Acidic residues" evidence="1">
    <location>
        <begin position="1"/>
        <end position="10"/>
    </location>
</feature>
<dbReference type="AlphaFoldDB" id="A0A565BC76"/>
<accession>A0A565BC76</accession>
<organism evidence="2 3">
    <name type="scientific">Arabis nemorensis</name>
    <dbReference type="NCBI Taxonomy" id="586526"/>
    <lineage>
        <taxon>Eukaryota</taxon>
        <taxon>Viridiplantae</taxon>
        <taxon>Streptophyta</taxon>
        <taxon>Embryophyta</taxon>
        <taxon>Tracheophyta</taxon>
        <taxon>Spermatophyta</taxon>
        <taxon>Magnoliopsida</taxon>
        <taxon>eudicotyledons</taxon>
        <taxon>Gunneridae</taxon>
        <taxon>Pentapetalae</taxon>
        <taxon>rosids</taxon>
        <taxon>malvids</taxon>
        <taxon>Brassicales</taxon>
        <taxon>Brassicaceae</taxon>
        <taxon>Arabideae</taxon>
        <taxon>Arabis</taxon>
    </lineage>
</organism>
<proteinExistence type="predicted"/>